<keyword evidence="3" id="KW-1185">Reference proteome</keyword>
<dbReference type="EMBL" id="AP023440">
    <property type="protein sequence ID" value="BCL25486.1"/>
    <property type="molecule type" value="Genomic_DNA"/>
</dbReference>
<sequence>MARFTSLLTAAVIAATSTVAFSGAAQANPAGATPAATAKLQVSADCYTSGGKLYCGNYANAAIYEHRSFDSPIVDFVRTTFSVFSCWGHGEAHSGGNDIWYWTNGDYNGRWGNMPASEVFTSEDPPAGMTQC</sequence>
<proteinExistence type="predicted"/>
<dbReference type="Proteomes" id="UP000516444">
    <property type="component" value="Chromosome"/>
</dbReference>
<dbReference type="RefSeq" id="WP_190849161.1">
    <property type="nucleotide sequence ID" value="NZ_AP023440.1"/>
</dbReference>
<name>A0A7G1NV73_9ACTN</name>
<feature type="signal peptide" evidence="1">
    <location>
        <begin position="1"/>
        <end position="27"/>
    </location>
</feature>
<dbReference type="AlphaFoldDB" id="A0A7G1NV73"/>
<gene>
    <name evidence="2" type="ORF">GCM10017557_03450</name>
</gene>
<protein>
    <submittedName>
        <fullName evidence="2">Uncharacterized protein</fullName>
    </submittedName>
</protein>
<accession>A0A7G1NV73</accession>
<dbReference type="KEGG" id="sgm:GCM10017557_03450"/>
<organism evidence="2 3">
    <name type="scientific">Streptomyces aurantiacus</name>
    <dbReference type="NCBI Taxonomy" id="47760"/>
    <lineage>
        <taxon>Bacteria</taxon>
        <taxon>Bacillati</taxon>
        <taxon>Actinomycetota</taxon>
        <taxon>Actinomycetes</taxon>
        <taxon>Kitasatosporales</taxon>
        <taxon>Streptomycetaceae</taxon>
        <taxon>Streptomyces</taxon>
        <taxon>Streptomyces aurantiacus group</taxon>
    </lineage>
</organism>
<evidence type="ECO:0000313" key="3">
    <source>
        <dbReference type="Proteomes" id="UP000516444"/>
    </source>
</evidence>
<keyword evidence="1" id="KW-0732">Signal</keyword>
<evidence type="ECO:0000313" key="2">
    <source>
        <dbReference type="EMBL" id="BCL25486.1"/>
    </source>
</evidence>
<reference evidence="2 3" key="1">
    <citation type="journal article" date="2014" name="Int. J. Syst. Evol. Microbiol.">
        <title>Complete genome sequence of Corynebacterium casei LMG S-19264T (=DSM 44701T), isolated from a smear-ripened cheese.</title>
        <authorList>
            <consortium name="US DOE Joint Genome Institute (JGI-PGF)"/>
            <person name="Walter F."/>
            <person name="Albersmeier A."/>
            <person name="Kalinowski J."/>
            <person name="Ruckert C."/>
        </authorList>
    </citation>
    <scope>NUCLEOTIDE SEQUENCE [LARGE SCALE GENOMIC DNA]</scope>
    <source>
        <strain evidence="2 3">JCM 4677</strain>
    </source>
</reference>
<feature type="chain" id="PRO_5039525187" evidence="1">
    <location>
        <begin position="28"/>
        <end position="132"/>
    </location>
</feature>
<evidence type="ECO:0000256" key="1">
    <source>
        <dbReference type="SAM" id="SignalP"/>
    </source>
</evidence>